<accession>A0AAP9DDQ9</accession>
<evidence type="ECO:0000313" key="1">
    <source>
        <dbReference type="EMBL" id="QDK20900.1"/>
    </source>
</evidence>
<dbReference type="Proteomes" id="UP000317812">
    <property type="component" value="Chromosome"/>
</dbReference>
<dbReference type="EMBL" id="CP035382">
    <property type="protein sequence ID" value="QDK20900.1"/>
    <property type="molecule type" value="Genomic_DNA"/>
</dbReference>
<gene>
    <name evidence="1" type="ORF">ES815_22330</name>
</gene>
<organism evidence="1 2">
    <name type="scientific">Leclercia adecarboxylata</name>
    <dbReference type="NCBI Taxonomy" id="83655"/>
    <lineage>
        <taxon>Bacteria</taxon>
        <taxon>Pseudomonadati</taxon>
        <taxon>Pseudomonadota</taxon>
        <taxon>Gammaproteobacteria</taxon>
        <taxon>Enterobacterales</taxon>
        <taxon>Enterobacteriaceae</taxon>
        <taxon>Leclercia</taxon>
    </lineage>
</organism>
<proteinExistence type="predicted"/>
<dbReference type="AlphaFoldDB" id="A0AAP9DDQ9"/>
<protein>
    <recommendedName>
        <fullName evidence="3">Immunity protein 52 domain-containing protein</fullName>
    </recommendedName>
</protein>
<reference evidence="1 2" key="1">
    <citation type="submission" date="2019-01" db="EMBL/GenBank/DDBJ databases">
        <title>Florfenicol resistance in Enterobacteriaceae and whole-genome sequence analysis of florfenicol-resistant Leclercia adecarboxylata strain R25.</title>
        <authorList>
            <person name="Bao Q."/>
            <person name="Ying Y."/>
        </authorList>
    </citation>
    <scope>NUCLEOTIDE SEQUENCE [LARGE SCALE GENOMIC DNA]</scope>
    <source>
        <strain evidence="1 2">R25</strain>
    </source>
</reference>
<evidence type="ECO:0000313" key="2">
    <source>
        <dbReference type="Proteomes" id="UP000317812"/>
    </source>
</evidence>
<name>A0AAP9DDQ9_9ENTR</name>
<evidence type="ECO:0008006" key="3">
    <source>
        <dbReference type="Google" id="ProtNLM"/>
    </source>
</evidence>
<sequence>MRSYMFYKLQLVFYRNKQTKLSLIFEELAEFIRQLPDWKEKPSTWFIAHPTETMIAIDNNYIAEKANDYVGVMIAKKKNFNIVLADKNKDDSVLTVWLMNTPAISDNRYYLTLTIASLSDKNNKAIFINLIKSLLKNIPWDFRYIMLDTEQYKMKQKAVFNDRVPVGWMLYLPKVIDANDAVNASEIIYCNDKLGTIIVSKEIFIGNNQNDITISNNIEIELAANGHLPLMTEL</sequence>